<dbReference type="SUPFAM" id="SSF48662">
    <property type="entry name" value="Ribosomal protein L39e"/>
    <property type="match status" value="1"/>
</dbReference>
<dbReference type="Gene3D" id="1.10.1620.10">
    <property type="entry name" value="Ribosomal protein L39e"/>
    <property type="match status" value="1"/>
</dbReference>
<dbReference type="FunFam" id="1.10.1620.10:FF:000001">
    <property type="entry name" value="60S ribosomal protein-like L39"/>
    <property type="match status" value="1"/>
</dbReference>
<feature type="region of interest" description="Disordered" evidence="4">
    <location>
        <begin position="298"/>
        <end position="320"/>
    </location>
</feature>
<dbReference type="PANTHER" id="PTHR19970:SF24">
    <property type="entry name" value="60S RIBOSOMAL PROTEIN L39"/>
    <property type="match status" value="1"/>
</dbReference>
<keyword evidence="3" id="KW-0687">Ribonucleoprotein</keyword>
<sequence>MPSHKTFMIKKKLAKKQRQNRPIPYWIRMRTDNTIRYNAKRRHWRRTKLGPCALFLDLGNWSLGCSSGLVDGLAHRAWPGPCLIFFDHHRNKAHDDVTVPRCGRHITSTSTLPNAWRARSATCLISLLTLQLLQRPETSRQFQSRAEAVLSLGMKRQSESTTGAYLVLRKEDSSIRLTVFHSVPYININDSTIPTTMSIDEPINLSSNPMMTNILGASTNQSTGPWVFDNPFGPTDRSFFGGSIGSTFSGSMEFFHGSSVGAFGLNTGVGSFGVNTNVGPYVVTTNVAPFEVNGMNSFQGGGGGGSGPMAPRMMPPTEKP</sequence>
<protein>
    <submittedName>
        <fullName evidence="5">60S ribosomal protein L39-3</fullName>
    </submittedName>
</protein>
<evidence type="ECO:0000256" key="2">
    <source>
        <dbReference type="ARBA" id="ARBA00022980"/>
    </source>
</evidence>
<reference evidence="5 6" key="1">
    <citation type="submission" date="2024-06" db="EMBL/GenBank/DDBJ databases">
        <title>A chromosome level genome sequence of Diviner's sage (Salvia divinorum).</title>
        <authorList>
            <person name="Ford S.A."/>
            <person name="Ro D.-K."/>
            <person name="Ness R.W."/>
            <person name="Phillips M.A."/>
        </authorList>
    </citation>
    <scope>NUCLEOTIDE SEQUENCE [LARGE SCALE GENOMIC DNA]</scope>
    <source>
        <strain evidence="5">SAF-2024a</strain>
        <tissue evidence="5">Leaf</tissue>
    </source>
</reference>
<dbReference type="PROSITE" id="PS00051">
    <property type="entry name" value="RIBOSOMAL_L39E"/>
    <property type="match status" value="1"/>
</dbReference>
<evidence type="ECO:0000313" key="6">
    <source>
        <dbReference type="Proteomes" id="UP001567538"/>
    </source>
</evidence>
<dbReference type="InterPro" id="IPR000077">
    <property type="entry name" value="Ribosomal_eL39"/>
</dbReference>
<dbReference type="GO" id="GO:0005840">
    <property type="term" value="C:ribosome"/>
    <property type="evidence" value="ECO:0007669"/>
    <property type="project" value="UniProtKB-KW"/>
</dbReference>
<organism evidence="5 6">
    <name type="scientific">Salvia divinorum</name>
    <name type="common">Maria pastora</name>
    <name type="synonym">Diviner's sage</name>
    <dbReference type="NCBI Taxonomy" id="28513"/>
    <lineage>
        <taxon>Eukaryota</taxon>
        <taxon>Viridiplantae</taxon>
        <taxon>Streptophyta</taxon>
        <taxon>Embryophyta</taxon>
        <taxon>Tracheophyta</taxon>
        <taxon>Spermatophyta</taxon>
        <taxon>Magnoliopsida</taxon>
        <taxon>eudicotyledons</taxon>
        <taxon>Gunneridae</taxon>
        <taxon>Pentapetalae</taxon>
        <taxon>asterids</taxon>
        <taxon>lamiids</taxon>
        <taxon>Lamiales</taxon>
        <taxon>Lamiaceae</taxon>
        <taxon>Nepetoideae</taxon>
        <taxon>Mentheae</taxon>
        <taxon>Salviinae</taxon>
        <taxon>Salvia</taxon>
        <taxon>Salvia subgen. Calosphace</taxon>
    </lineage>
</organism>
<name>A0ABD1HC55_SALDI</name>
<dbReference type="InterPro" id="IPR023626">
    <property type="entry name" value="Ribosomal_eL39_dom_sf"/>
</dbReference>
<evidence type="ECO:0000256" key="4">
    <source>
        <dbReference type="SAM" id="MobiDB-lite"/>
    </source>
</evidence>
<dbReference type="EMBL" id="JBEAFC010000006">
    <property type="protein sequence ID" value="KAL1553754.1"/>
    <property type="molecule type" value="Genomic_DNA"/>
</dbReference>
<accession>A0ABD1HC55</accession>
<evidence type="ECO:0000256" key="1">
    <source>
        <dbReference type="ARBA" id="ARBA00009339"/>
    </source>
</evidence>
<dbReference type="HAMAP" id="MF_00629">
    <property type="entry name" value="Ribosomal_eL39"/>
    <property type="match status" value="1"/>
</dbReference>
<dbReference type="Proteomes" id="UP001567538">
    <property type="component" value="Unassembled WGS sequence"/>
</dbReference>
<evidence type="ECO:0000256" key="3">
    <source>
        <dbReference type="ARBA" id="ARBA00023274"/>
    </source>
</evidence>
<comment type="similarity">
    <text evidence="1">Belongs to the eukaryotic ribosomal protein eL39 family.</text>
</comment>
<gene>
    <name evidence="5" type="ORF">AAHA92_14387</name>
</gene>
<dbReference type="PANTHER" id="PTHR19970">
    <property type="entry name" value="RIBOSOMAL PROTEIN L39E"/>
    <property type="match status" value="1"/>
</dbReference>
<dbReference type="InterPro" id="IPR020083">
    <property type="entry name" value="Ribosomal_eL39_CS"/>
</dbReference>
<dbReference type="Pfam" id="PF00832">
    <property type="entry name" value="Ribosomal_L39"/>
    <property type="match status" value="1"/>
</dbReference>
<dbReference type="AlphaFoldDB" id="A0ABD1HC55"/>
<keyword evidence="6" id="KW-1185">Reference proteome</keyword>
<dbReference type="GO" id="GO:1990904">
    <property type="term" value="C:ribonucleoprotein complex"/>
    <property type="evidence" value="ECO:0007669"/>
    <property type="project" value="UniProtKB-KW"/>
</dbReference>
<evidence type="ECO:0000313" key="5">
    <source>
        <dbReference type="EMBL" id="KAL1553754.1"/>
    </source>
</evidence>
<proteinExistence type="inferred from homology"/>
<comment type="caution">
    <text evidence="5">The sequence shown here is derived from an EMBL/GenBank/DDBJ whole genome shotgun (WGS) entry which is preliminary data.</text>
</comment>
<keyword evidence="2 5" id="KW-0689">Ribosomal protein</keyword>